<dbReference type="EMBL" id="MU007239">
    <property type="protein sequence ID" value="KAF2415370.1"/>
    <property type="molecule type" value="Genomic_DNA"/>
</dbReference>
<evidence type="ECO:0000313" key="2">
    <source>
        <dbReference type="Proteomes" id="UP000800235"/>
    </source>
</evidence>
<sequence length="53" mass="6400">RNLYIYNRYTIFILSYSKTLNVTNAAKFPVRVLLPRVAELLIRYLILIIPFRR</sequence>
<name>A0A9P4TR79_9PEZI</name>
<keyword evidence="2" id="KW-1185">Reference proteome</keyword>
<comment type="caution">
    <text evidence="1">The sequence shown here is derived from an EMBL/GenBank/DDBJ whole genome shotgun (WGS) entry which is preliminary data.</text>
</comment>
<gene>
    <name evidence="1" type="ORF">EJ08DRAFT_601236</name>
</gene>
<protein>
    <submittedName>
        <fullName evidence="1">Uncharacterized protein</fullName>
    </submittedName>
</protein>
<accession>A0A9P4TR79</accession>
<feature type="non-terminal residue" evidence="1">
    <location>
        <position position="1"/>
    </location>
</feature>
<dbReference type="AlphaFoldDB" id="A0A9P4TR79"/>
<reference evidence="1" key="1">
    <citation type="journal article" date="2020" name="Stud. Mycol.">
        <title>101 Dothideomycetes genomes: a test case for predicting lifestyles and emergence of pathogens.</title>
        <authorList>
            <person name="Haridas S."/>
            <person name="Albert R."/>
            <person name="Binder M."/>
            <person name="Bloem J."/>
            <person name="Labutti K."/>
            <person name="Salamov A."/>
            <person name="Andreopoulos B."/>
            <person name="Baker S."/>
            <person name="Barry K."/>
            <person name="Bills G."/>
            <person name="Bluhm B."/>
            <person name="Cannon C."/>
            <person name="Castanera R."/>
            <person name="Culley D."/>
            <person name="Daum C."/>
            <person name="Ezra D."/>
            <person name="Gonzalez J."/>
            <person name="Henrissat B."/>
            <person name="Kuo A."/>
            <person name="Liang C."/>
            <person name="Lipzen A."/>
            <person name="Lutzoni F."/>
            <person name="Magnuson J."/>
            <person name="Mondo S."/>
            <person name="Nolan M."/>
            <person name="Ohm R."/>
            <person name="Pangilinan J."/>
            <person name="Park H.-J."/>
            <person name="Ramirez L."/>
            <person name="Alfaro M."/>
            <person name="Sun H."/>
            <person name="Tritt A."/>
            <person name="Yoshinaga Y."/>
            <person name="Zwiers L.-H."/>
            <person name="Turgeon B."/>
            <person name="Goodwin S."/>
            <person name="Spatafora J."/>
            <person name="Crous P."/>
            <person name="Grigoriev I."/>
        </authorList>
    </citation>
    <scope>NUCLEOTIDE SEQUENCE</scope>
    <source>
        <strain evidence="1">CBS 130266</strain>
    </source>
</reference>
<evidence type="ECO:0000313" key="1">
    <source>
        <dbReference type="EMBL" id="KAF2415370.1"/>
    </source>
</evidence>
<dbReference type="Proteomes" id="UP000800235">
    <property type="component" value="Unassembled WGS sequence"/>
</dbReference>
<organism evidence="1 2">
    <name type="scientific">Tothia fuscella</name>
    <dbReference type="NCBI Taxonomy" id="1048955"/>
    <lineage>
        <taxon>Eukaryota</taxon>
        <taxon>Fungi</taxon>
        <taxon>Dikarya</taxon>
        <taxon>Ascomycota</taxon>
        <taxon>Pezizomycotina</taxon>
        <taxon>Dothideomycetes</taxon>
        <taxon>Pleosporomycetidae</taxon>
        <taxon>Venturiales</taxon>
        <taxon>Cylindrosympodiaceae</taxon>
        <taxon>Tothia</taxon>
    </lineage>
</organism>
<proteinExistence type="predicted"/>
<dbReference type="OrthoDB" id="3944494at2759"/>